<dbReference type="NCBIfam" id="TIGR02532">
    <property type="entry name" value="IV_pilin_GFxxxE"/>
    <property type="match status" value="1"/>
</dbReference>
<sequence length="155" mass="17562">MAKARLLRRQEIESGYTLAETIMVMSIVSVLMMLTMLIIQPFQSQKTAELFFEALERDVLYAQQHAISNKKGVMILFDTAKNQYIGVESGIPAKRLFTVNYDSDIYITPATMDARVQFNSEGGITASGTMNVAYRKNKYKMIFYMGMGRMNVEGL</sequence>
<dbReference type="InterPro" id="IPR016785">
    <property type="entry name" value="ComGD"/>
</dbReference>
<dbReference type="GO" id="GO:0009986">
    <property type="term" value="C:cell surface"/>
    <property type="evidence" value="ECO:0007669"/>
    <property type="project" value="UniProtKB-SubCell"/>
</dbReference>
<dbReference type="SUPFAM" id="SSF54523">
    <property type="entry name" value="Pili subunits"/>
    <property type="match status" value="1"/>
</dbReference>
<evidence type="ECO:0000256" key="2">
    <source>
        <dbReference type="ARBA" id="ARBA00023287"/>
    </source>
</evidence>
<evidence type="ECO:0000256" key="3">
    <source>
        <dbReference type="SAM" id="Phobius"/>
    </source>
</evidence>
<dbReference type="InterPro" id="IPR045584">
    <property type="entry name" value="Pilin-like"/>
</dbReference>
<keyword evidence="2" id="KW-0178">Competence</keyword>
<gene>
    <name evidence="4" type="ORF">GJU41_17040</name>
</gene>
<dbReference type="NCBIfam" id="NF040982">
    <property type="entry name" value="ComGD"/>
    <property type="match status" value="1"/>
</dbReference>
<evidence type="ECO:0000313" key="4">
    <source>
        <dbReference type="EMBL" id="MRX55670.1"/>
    </source>
</evidence>
<proteinExistence type="predicted"/>
<reference evidence="4 5" key="1">
    <citation type="submission" date="2019-11" db="EMBL/GenBank/DDBJ databases">
        <title>Bacillus idriensis genome.</title>
        <authorList>
            <person name="Konopka E.N."/>
            <person name="Newman J.D."/>
        </authorList>
    </citation>
    <scope>NUCLEOTIDE SEQUENCE [LARGE SCALE GENOMIC DNA]</scope>
    <source>
        <strain evidence="4 5">DSM 19097</strain>
    </source>
</reference>
<keyword evidence="3" id="KW-0472">Membrane</keyword>
<dbReference type="InterPro" id="IPR012902">
    <property type="entry name" value="N_methyl_site"/>
</dbReference>
<dbReference type="GO" id="GO:0030420">
    <property type="term" value="P:establishment of competence for transformation"/>
    <property type="evidence" value="ECO:0007669"/>
    <property type="project" value="UniProtKB-KW"/>
</dbReference>
<evidence type="ECO:0000256" key="1">
    <source>
        <dbReference type="ARBA" id="ARBA00004241"/>
    </source>
</evidence>
<evidence type="ECO:0000313" key="5">
    <source>
        <dbReference type="Proteomes" id="UP000441585"/>
    </source>
</evidence>
<dbReference type="EMBL" id="WKKF01000005">
    <property type="protein sequence ID" value="MRX55670.1"/>
    <property type="molecule type" value="Genomic_DNA"/>
</dbReference>
<dbReference type="PIRSF" id="PIRSF021292">
    <property type="entry name" value="Competence_ComGD"/>
    <property type="match status" value="1"/>
</dbReference>
<dbReference type="Proteomes" id="UP000441585">
    <property type="component" value="Unassembled WGS sequence"/>
</dbReference>
<feature type="transmembrane region" description="Helical" evidence="3">
    <location>
        <begin position="21"/>
        <end position="39"/>
    </location>
</feature>
<keyword evidence="5" id="KW-1185">Reference proteome</keyword>
<protein>
    <submittedName>
        <fullName evidence="4">Prepilin-type N-terminal cleavage/methylation domain-containing protein</fullName>
    </submittedName>
</protein>
<keyword evidence="3" id="KW-0812">Transmembrane</keyword>
<organism evidence="4 5">
    <name type="scientific">Metabacillus idriensis</name>
    <dbReference type="NCBI Taxonomy" id="324768"/>
    <lineage>
        <taxon>Bacteria</taxon>
        <taxon>Bacillati</taxon>
        <taxon>Bacillota</taxon>
        <taxon>Bacilli</taxon>
        <taxon>Bacillales</taxon>
        <taxon>Bacillaceae</taxon>
        <taxon>Metabacillus</taxon>
    </lineage>
</organism>
<dbReference type="RefSeq" id="WP_139149106.1">
    <property type="nucleotide sequence ID" value="NZ_CAJGAA010000006.1"/>
</dbReference>
<name>A0A6I2MBN7_9BACI</name>
<keyword evidence="3" id="KW-1133">Transmembrane helix</keyword>
<dbReference type="AlphaFoldDB" id="A0A6I2MBN7"/>
<comment type="caution">
    <text evidence="4">The sequence shown here is derived from an EMBL/GenBank/DDBJ whole genome shotgun (WGS) entry which is preliminary data.</text>
</comment>
<comment type="subcellular location">
    <subcellularLocation>
        <location evidence="1">Cell surface</location>
    </subcellularLocation>
</comment>
<accession>A0A6I2MBN7</accession>